<gene>
    <name evidence="1" type="ORF">AVDCRST_MAG13-136</name>
</gene>
<sequence length="122" mass="13031">MGTEPAPLTLADAMHQAVRAVDPSGEDAGMGDLLARFEDADEPIGMAEDAEQRIAEEVGALDPQGEDPAIQMAAAVATYLAYRRDESGHEPGNLLRLAARAEYDGDPPDNIREWLVDSGIDI</sequence>
<organism evidence="1">
    <name type="scientific">uncultured Solirubrobacteraceae bacterium</name>
    <dbReference type="NCBI Taxonomy" id="1162706"/>
    <lineage>
        <taxon>Bacteria</taxon>
        <taxon>Bacillati</taxon>
        <taxon>Actinomycetota</taxon>
        <taxon>Thermoleophilia</taxon>
        <taxon>Solirubrobacterales</taxon>
        <taxon>Solirubrobacteraceae</taxon>
        <taxon>environmental samples</taxon>
    </lineage>
</organism>
<reference evidence="1" key="1">
    <citation type="submission" date="2020-02" db="EMBL/GenBank/DDBJ databases">
        <authorList>
            <person name="Meier V. D."/>
        </authorList>
    </citation>
    <scope>NUCLEOTIDE SEQUENCE</scope>
    <source>
        <strain evidence="1">AVDCRST_MAG13</strain>
    </source>
</reference>
<proteinExistence type="predicted"/>
<evidence type="ECO:0000313" key="1">
    <source>
        <dbReference type="EMBL" id="CAA9467087.1"/>
    </source>
</evidence>
<accession>A0A6J4RDK1</accession>
<dbReference type="AlphaFoldDB" id="A0A6J4RDK1"/>
<protein>
    <submittedName>
        <fullName evidence="1">Uncharacterized protein</fullName>
    </submittedName>
</protein>
<dbReference type="EMBL" id="CADCVO010000023">
    <property type="protein sequence ID" value="CAA9467087.1"/>
    <property type="molecule type" value="Genomic_DNA"/>
</dbReference>
<name>A0A6J4RDK1_9ACTN</name>